<reference evidence="1 2" key="1">
    <citation type="journal article" date="2020" name="Cell">
        <title>Large-Scale Comparative Analyses of Tick Genomes Elucidate Their Genetic Diversity and Vector Capacities.</title>
        <authorList>
            <consortium name="Tick Genome and Microbiome Consortium (TIGMIC)"/>
            <person name="Jia N."/>
            <person name="Wang J."/>
            <person name="Shi W."/>
            <person name="Du L."/>
            <person name="Sun Y."/>
            <person name="Zhan W."/>
            <person name="Jiang J.F."/>
            <person name="Wang Q."/>
            <person name="Zhang B."/>
            <person name="Ji P."/>
            <person name="Bell-Sakyi L."/>
            <person name="Cui X.M."/>
            <person name="Yuan T.T."/>
            <person name="Jiang B.G."/>
            <person name="Yang W.F."/>
            <person name="Lam T.T."/>
            <person name="Chang Q.C."/>
            <person name="Ding S.J."/>
            <person name="Wang X.J."/>
            <person name="Zhu J.G."/>
            <person name="Ruan X.D."/>
            <person name="Zhao L."/>
            <person name="Wei J.T."/>
            <person name="Ye R.Z."/>
            <person name="Que T.C."/>
            <person name="Du C.H."/>
            <person name="Zhou Y.H."/>
            <person name="Cheng J.X."/>
            <person name="Dai P.F."/>
            <person name="Guo W.B."/>
            <person name="Han X.H."/>
            <person name="Huang E.J."/>
            <person name="Li L.F."/>
            <person name="Wei W."/>
            <person name="Gao Y.C."/>
            <person name="Liu J.Z."/>
            <person name="Shao H.Z."/>
            <person name="Wang X."/>
            <person name="Wang C.C."/>
            <person name="Yang T.C."/>
            <person name="Huo Q.B."/>
            <person name="Li W."/>
            <person name="Chen H.Y."/>
            <person name="Chen S.E."/>
            <person name="Zhou L.G."/>
            <person name="Ni X.B."/>
            <person name="Tian J.H."/>
            <person name="Sheng Y."/>
            <person name="Liu T."/>
            <person name="Pan Y.S."/>
            <person name="Xia L.Y."/>
            <person name="Li J."/>
            <person name="Zhao F."/>
            <person name="Cao W.C."/>
        </authorList>
    </citation>
    <scope>NUCLEOTIDE SEQUENCE [LARGE SCALE GENOMIC DNA]</scope>
    <source>
        <strain evidence="1">Iper-2018</strain>
    </source>
</reference>
<dbReference type="Proteomes" id="UP000805193">
    <property type="component" value="Unassembled WGS sequence"/>
</dbReference>
<sequence>DESEMSMMGSEYTDVPSSAVSPQSTDDGSHDPNKHSERDNSGHSSAPCQNIENSFHCTCNKHSENRDASDTTDHDSKNDDSYNQSNTSDHSGDQKNYNDSKTDNGIINNSYANEENSLSSSW</sequence>
<organism evidence="1 2">
    <name type="scientific">Ixodes persulcatus</name>
    <name type="common">Taiga tick</name>
    <dbReference type="NCBI Taxonomy" id="34615"/>
    <lineage>
        <taxon>Eukaryota</taxon>
        <taxon>Metazoa</taxon>
        <taxon>Ecdysozoa</taxon>
        <taxon>Arthropoda</taxon>
        <taxon>Chelicerata</taxon>
        <taxon>Arachnida</taxon>
        <taxon>Acari</taxon>
        <taxon>Parasitiformes</taxon>
        <taxon>Ixodida</taxon>
        <taxon>Ixodoidea</taxon>
        <taxon>Ixodidae</taxon>
        <taxon>Ixodinae</taxon>
        <taxon>Ixodes</taxon>
    </lineage>
</organism>
<proteinExistence type="predicted"/>
<evidence type="ECO:0000313" key="2">
    <source>
        <dbReference type="Proteomes" id="UP000805193"/>
    </source>
</evidence>
<gene>
    <name evidence="1" type="ORF">HPB47_002896</name>
</gene>
<accession>A0AC60PK12</accession>
<feature type="non-terminal residue" evidence="1">
    <location>
        <position position="1"/>
    </location>
</feature>
<comment type="caution">
    <text evidence="1">The sequence shown here is derived from an EMBL/GenBank/DDBJ whole genome shotgun (WGS) entry which is preliminary data.</text>
</comment>
<dbReference type="EMBL" id="JABSTQ010010405">
    <property type="protein sequence ID" value="KAG0421213.1"/>
    <property type="molecule type" value="Genomic_DNA"/>
</dbReference>
<name>A0AC60PK12_IXOPE</name>
<protein>
    <submittedName>
        <fullName evidence="1">Uncharacterized protein</fullName>
    </submittedName>
</protein>
<keyword evidence="2" id="KW-1185">Reference proteome</keyword>
<evidence type="ECO:0000313" key="1">
    <source>
        <dbReference type="EMBL" id="KAG0421213.1"/>
    </source>
</evidence>